<keyword evidence="8" id="KW-0863">Zinc-finger</keyword>
<evidence type="ECO:0000256" key="1">
    <source>
        <dbReference type="ARBA" id="ARBA00004286"/>
    </source>
</evidence>
<accession>A0A8J2S1T9</accession>
<keyword evidence="9" id="KW-0498">Mitosis</keyword>
<organism evidence="17 18">
    <name type="scientific">Daphnia galeata</name>
    <dbReference type="NCBI Taxonomy" id="27404"/>
    <lineage>
        <taxon>Eukaryota</taxon>
        <taxon>Metazoa</taxon>
        <taxon>Ecdysozoa</taxon>
        <taxon>Arthropoda</taxon>
        <taxon>Crustacea</taxon>
        <taxon>Branchiopoda</taxon>
        <taxon>Diplostraca</taxon>
        <taxon>Cladocera</taxon>
        <taxon>Anomopoda</taxon>
        <taxon>Daphniidae</taxon>
        <taxon>Daphnia</taxon>
    </lineage>
</organism>
<comment type="caution">
    <text evidence="17">The sequence shown here is derived from an EMBL/GenBank/DDBJ whole genome shotgun (WGS) entry which is preliminary data.</text>
</comment>
<evidence type="ECO:0000259" key="16">
    <source>
        <dbReference type="SMART" id="SM00451"/>
    </source>
</evidence>
<dbReference type="GO" id="GO:0008270">
    <property type="term" value="F:zinc ion binding"/>
    <property type="evidence" value="ECO:0007669"/>
    <property type="project" value="UniProtKB-KW"/>
</dbReference>
<dbReference type="PANTHER" id="PTHR13278">
    <property type="entry name" value="ZINC FINGER PROTEIN 830"/>
    <property type="match status" value="1"/>
</dbReference>
<dbReference type="GO" id="GO:0033260">
    <property type="term" value="P:nuclear DNA replication"/>
    <property type="evidence" value="ECO:0007669"/>
    <property type="project" value="TreeGrafter"/>
</dbReference>
<dbReference type="GO" id="GO:0005681">
    <property type="term" value="C:spliceosomal complex"/>
    <property type="evidence" value="ECO:0007669"/>
    <property type="project" value="InterPro"/>
</dbReference>
<evidence type="ECO:0000256" key="12">
    <source>
        <dbReference type="ARBA" id="ARBA00023242"/>
    </source>
</evidence>
<evidence type="ECO:0000256" key="5">
    <source>
        <dbReference type="ARBA" id="ARBA00022473"/>
    </source>
</evidence>
<evidence type="ECO:0000256" key="9">
    <source>
        <dbReference type="ARBA" id="ARBA00022776"/>
    </source>
</evidence>
<proteinExistence type="predicted"/>
<dbReference type="InterPro" id="IPR040050">
    <property type="entry name" value="ZNF830-like"/>
</dbReference>
<comment type="subcellular location">
    <subcellularLocation>
        <location evidence="1">Chromosome</location>
    </subcellularLocation>
    <subcellularLocation>
        <location evidence="2">Nucleus speckle</location>
    </subcellularLocation>
</comment>
<dbReference type="GO" id="GO:0051301">
    <property type="term" value="P:cell division"/>
    <property type="evidence" value="ECO:0007669"/>
    <property type="project" value="UniProtKB-KW"/>
</dbReference>
<dbReference type="PANTHER" id="PTHR13278:SF0">
    <property type="entry name" value="ZINC FINGER PROTEIN 830"/>
    <property type="match status" value="1"/>
</dbReference>
<gene>
    <name evidence="17" type="ORF">DGAL_LOCUS14908</name>
</gene>
<dbReference type="AlphaFoldDB" id="A0A8J2S1T9"/>
<evidence type="ECO:0000313" key="17">
    <source>
        <dbReference type="EMBL" id="CAH0111269.1"/>
    </source>
</evidence>
<dbReference type="Proteomes" id="UP000789390">
    <property type="component" value="Unassembled WGS sequence"/>
</dbReference>
<sequence length="299" mass="33801">MASSSSKSSLKLIVAAKKIDSPLAKYNSAGQLTCIVCNCVVKNELVWTAHVNGRLHREKVLSLKNPKVEAQFTKPQIIPAVKRKADSITTNVYEASPSKKGVPTDFFDNQSPDFSAPMQIKSILKNSTKRKYDSNIVRIETPNLIEDMETDDVLEESSQTSGATEKSTSHPGDGTPSNVIPAGFFDDPKMDAKVRQIEFKDPVEEEWNKFQKEIGDEVTASVAIQEEDQEESTVERQLEEIEEQMLKWGRVLELEQKKELYGQRVRAIRESMIEEKETSSSDDDDTEMDRFFDWRSKAT</sequence>
<dbReference type="InterPro" id="IPR003604">
    <property type="entry name" value="Matrin/U1-like-C_Znf_C2H2"/>
</dbReference>
<dbReference type="OrthoDB" id="77607at2759"/>
<dbReference type="SUPFAM" id="SSF57667">
    <property type="entry name" value="beta-beta-alpha zinc fingers"/>
    <property type="match status" value="1"/>
</dbReference>
<dbReference type="SMART" id="SM00451">
    <property type="entry name" value="ZnF_U1"/>
    <property type="match status" value="1"/>
</dbReference>
<evidence type="ECO:0000256" key="2">
    <source>
        <dbReference type="ARBA" id="ARBA00004324"/>
    </source>
</evidence>
<keyword evidence="13" id="KW-0131">Cell cycle</keyword>
<evidence type="ECO:0000256" key="6">
    <source>
        <dbReference type="ARBA" id="ARBA00022618"/>
    </source>
</evidence>
<evidence type="ECO:0000256" key="4">
    <source>
        <dbReference type="ARBA" id="ARBA00022454"/>
    </source>
</evidence>
<keyword evidence="7" id="KW-0479">Metal-binding</keyword>
<reference evidence="17" key="1">
    <citation type="submission" date="2021-11" db="EMBL/GenBank/DDBJ databases">
        <authorList>
            <person name="Schell T."/>
        </authorList>
    </citation>
    <scope>NUCLEOTIDE SEQUENCE</scope>
    <source>
        <strain evidence="17">M5</strain>
    </source>
</reference>
<evidence type="ECO:0000256" key="7">
    <source>
        <dbReference type="ARBA" id="ARBA00022723"/>
    </source>
</evidence>
<feature type="compositionally biased region" description="Polar residues" evidence="15">
    <location>
        <begin position="156"/>
        <end position="178"/>
    </location>
</feature>
<feature type="domain" description="U1-type" evidence="16">
    <location>
        <begin position="29"/>
        <end position="63"/>
    </location>
</feature>
<dbReference type="Pfam" id="PF23406">
    <property type="entry name" value="ZNF380_CC"/>
    <property type="match status" value="1"/>
</dbReference>
<dbReference type="EMBL" id="CAKKLH010000312">
    <property type="protein sequence ID" value="CAH0111269.1"/>
    <property type="molecule type" value="Genomic_DNA"/>
</dbReference>
<feature type="region of interest" description="Disordered" evidence="15">
    <location>
        <begin position="147"/>
        <end position="180"/>
    </location>
</feature>
<feature type="compositionally biased region" description="Basic and acidic residues" evidence="15">
    <location>
        <begin position="288"/>
        <end position="299"/>
    </location>
</feature>
<keyword evidence="4" id="KW-0158">Chromosome</keyword>
<feature type="region of interest" description="Disordered" evidence="15">
    <location>
        <begin position="271"/>
        <end position="299"/>
    </location>
</feature>
<evidence type="ECO:0000256" key="13">
    <source>
        <dbReference type="ARBA" id="ARBA00023306"/>
    </source>
</evidence>
<keyword evidence="10" id="KW-0862">Zinc</keyword>
<keyword evidence="11" id="KW-0175">Coiled coil</keyword>
<evidence type="ECO:0000256" key="14">
    <source>
        <dbReference type="ARBA" id="ARBA00030672"/>
    </source>
</evidence>
<evidence type="ECO:0000256" key="15">
    <source>
        <dbReference type="SAM" id="MobiDB-lite"/>
    </source>
</evidence>
<dbReference type="GO" id="GO:0033314">
    <property type="term" value="P:mitotic DNA replication checkpoint signaling"/>
    <property type="evidence" value="ECO:0007669"/>
    <property type="project" value="TreeGrafter"/>
</dbReference>
<dbReference type="GO" id="GO:0005694">
    <property type="term" value="C:chromosome"/>
    <property type="evidence" value="ECO:0007669"/>
    <property type="project" value="UniProtKB-SubCell"/>
</dbReference>
<keyword evidence="12" id="KW-0539">Nucleus</keyword>
<dbReference type="GO" id="GO:0016607">
    <property type="term" value="C:nuclear speck"/>
    <property type="evidence" value="ECO:0007669"/>
    <property type="project" value="UniProtKB-SubCell"/>
</dbReference>
<keyword evidence="6" id="KW-0132">Cell division</keyword>
<evidence type="ECO:0000256" key="10">
    <source>
        <dbReference type="ARBA" id="ARBA00022833"/>
    </source>
</evidence>
<dbReference type="InterPro" id="IPR022755">
    <property type="entry name" value="Znf_C2H2_jaz"/>
</dbReference>
<keyword evidence="18" id="KW-1185">Reference proteome</keyword>
<dbReference type="Pfam" id="PF12171">
    <property type="entry name" value="zf-C2H2_jaz"/>
    <property type="match status" value="1"/>
</dbReference>
<evidence type="ECO:0000313" key="18">
    <source>
        <dbReference type="Proteomes" id="UP000789390"/>
    </source>
</evidence>
<dbReference type="GO" id="GO:0044773">
    <property type="term" value="P:mitotic DNA damage checkpoint signaling"/>
    <property type="evidence" value="ECO:0007669"/>
    <property type="project" value="TreeGrafter"/>
</dbReference>
<dbReference type="GO" id="GO:0003676">
    <property type="term" value="F:nucleic acid binding"/>
    <property type="evidence" value="ECO:0007669"/>
    <property type="project" value="InterPro"/>
</dbReference>
<evidence type="ECO:0000256" key="8">
    <source>
        <dbReference type="ARBA" id="ARBA00022771"/>
    </source>
</evidence>
<dbReference type="InterPro" id="IPR059039">
    <property type="entry name" value="ZNF380_CC"/>
</dbReference>
<dbReference type="InterPro" id="IPR036236">
    <property type="entry name" value="Znf_C2H2_sf"/>
</dbReference>
<keyword evidence="5" id="KW-0217">Developmental protein</keyword>
<evidence type="ECO:0000256" key="11">
    <source>
        <dbReference type="ARBA" id="ARBA00023054"/>
    </source>
</evidence>
<name>A0A8J2S1T9_9CRUS</name>
<protein>
    <recommendedName>
        <fullName evidence="3">Zinc finger protein 830</fullName>
    </recommendedName>
    <alternativeName>
        <fullName evidence="14">Coiled-coil domain-containing protein 16</fullName>
    </alternativeName>
</protein>
<evidence type="ECO:0000256" key="3">
    <source>
        <dbReference type="ARBA" id="ARBA00017358"/>
    </source>
</evidence>